<keyword evidence="2" id="KW-1185">Reference proteome</keyword>
<accession>A0ACB8N5U6</accession>
<evidence type="ECO:0000313" key="1">
    <source>
        <dbReference type="EMBL" id="KAH9792979.1"/>
    </source>
</evidence>
<comment type="caution">
    <text evidence="1">The sequence shown here is derived from an EMBL/GenBank/DDBJ whole genome shotgun (WGS) entry which is preliminary data.</text>
</comment>
<reference evidence="2" key="1">
    <citation type="journal article" date="2023" name="Hortic. Res.">
        <title>A chromosome-level phased genome enabling allele-level studies in sweet orange: a case study on citrus Huanglongbing tolerance.</title>
        <authorList>
            <person name="Wu B."/>
            <person name="Yu Q."/>
            <person name="Deng Z."/>
            <person name="Duan Y."/>
            <person name="Luo F."/>
            <person name="Gmitter F. Jr."/>
        </authorList>
    </citation>
    <scope>NUCLEOTIDE SEQUENCE [LARGE SCALE GENOMIC DNA]</scope>
    <source>
        <strain evidence="2">cv. Valencia</strain>
    </source>
</reference>
<proteinExistence type="predicted"/>
<organism evidence="1 2">
    <name type="scientific">Citrus sinensis</name>
    <name type="common">Sweet orange</name>
    <name type="synonym">Citrus aurantium var. sinensis</name>
    <dbReference type="NCBI Taxonomy" id="2711"/>
    <lineage>
        <taxon>Eukaryota</taxon>
        <taxon>Viridiplantae</taxon>
        <taxon>Streptophyta</taxon>
        <taxon>Embryophyta</taxon>
        <taxon>Tracheophyta</taxon>
        <taxon>Spermatophyta</taxon>
        <taxon>Magnoliopsida</taxon>
        <taxon>eudicotyledons</taxon>
        <taxon>Gunneridae</taxon>
        <taxon>Pentapetalae</taxon>
        <taxon>rosids</taxon>
        <taxon>malvids</taxon>
        <taxon>Sapindales</taxon>
        <taxon>Rutaceae</taxon>
        <taxon>Aurantioideae</taxon>
        <taxon>Citrus</taxon>
    </lineage>
</organism>
<sequence>MPQFPERDESGPEKRNKFDLELSELPSDPGQRPLISSYNPNVRDEVHRAYLQMGPCQPRFHNFCKSKFGQQQRRFNPTWFNKYENWLEYSISKNAAYCLCCYLFRPEIGEQASGEIFTKNGFSNWKKLERLEEHVGSPNSAHNKVVGYCEDLMKQEQHVQTFFNKHSYQDRKYYRIRLFASIDVVRLLLEQGLAFRDIKKVTVKNAPGNNMLIAPSIQKDIVRACSIETTNAIIRDVGDALFSVLIDESRDASMKEQMAVVLQYVDKNGSVIECFIGLKHVTSTTAISLKEALDQLFSKHGLSISRLRGQGYDGASNMQGEFNGLRTLIMNENECAYYIHCFAHQLQLVIVAVAKKHDQVNSFLNVAANVVNVHDIDVPNMNDIFLPWGRSRRKARKISNMHYFQVELFFAVLDLQLQELNNRFNEVNMELLLCLACLCPNDAFAAFDKDKLVRLAQFYPKDFSPIELMALKTQLQIYIMDMRSSTEFAGLKGISDLAKRMVETKKDKVYPLVYLSVTLALVLPVFTATVERTFSAMKFVKNELRNRMGDEWMNDNLIVYVEKDVFNSIDNESIAQCFHNMKSRREQL</sequence>
<name>A0ACB8N5U6_CITSI</name>
<protein>
    <submittedName>
        <fullName evidence="1">TTF-type domain-containing protein</fullName>
    </submittedName>
</protein>
<dbReference type="Proteomes" id="UP000829398">
    <property type="component" value="Chromosome 2"/>
</dbReference>
<gene>
    <name evidence="1" type="ORF">KPL71_004370</name>
</gene>
<evidence type="ECO:0000313" key="2">
    <source>
        <dbReference type="Proteomes" id="UP000829398"/>
    </source>
</evidence>
<dbReference type="EMBL" id="CM039171">
    <property type="protein sequence ID" value="KAH9792979.1"/>
    <property type="molecule type" value="Genomic_DNA"/>
</dbReference>